<evidence type="ECO:0000313" key="3">
    <source>
        <dbReference type="Proteomes" id="UP001523369"/>
    </source>
</evidence>
<keyword evidence="3" id="KW-1185">Reference proteome</keyword>
<evidence type="ECO:0000256" key="1">
    <source>
        <dbReference type="SAM" id="Phobius"/>
    </source>
</evidence>
<keyword evidence="1" id="KW-1133">Transmembrane helix</keyword>
<gene>
    <name evidence="2" type="ORF">M1L60_35590</name>
</gene>
<proteinExistence type="predicted"/>
<sequence>MNQNETVPPAAPAVALLVLRYVILTQRTRTTIKPAAAAAHKPHPASRT</sequence>
<dbReference type="EMBL" id="JAMYJR010000040">
    <property type="protein sequence ID" value="MCO8275916.1"/>
    <property type="molecule type" value="Genomic_DNA"/>
</dbReference>
<reference evidence="2 3" key="1">
    <citation type="submission" date="2022-06" db="EMBL/GenBank/DDBJ databases">
        <title>New Species of the Genus Actinoplanes, ActinopZanes ferrugineus.</title>
        <authorList>
            <person name="Ding P."/>
        </authorList>
    </citation>
    <scope>NUCLEOTIDE SEQUENCE [LARGE SCALE GENOMIC DNA]</scope>
    <source>
        <strain evidence="2 3">TRM88003</strain>
    </source>
</reference>
<protein>
    <submittedName>
        <fullName evidence="2">Uncharacterized protein</fullName>
    </submittedName>
</protein>
<keyword evidence="1" id="KW-0812">Transmembrane</keyword>
<evidence type="ECO:0000313" key="2">
    <source>
        <dbReference type="EMBL" id="MCO8275916.1"/>
    </source>
</evidence>
<accession>A0ABT1E0W8</accession>
<organism evidence="2 3">
    <name type="scientific">Paractinoplanes aksuensis</name>
    <dbReference type="NCBI Taxonomy" id="2939490"/>
    <lineage>
        <taxon>Bacteria</taxon>
        <taxon>Bacillati</taxon>
        <taxon>Actinomycetota</taxon>
        <taxon>Actinomycetes</taxon>
        <taxon>Micromonosporales</taxon>
        <taxon>Micromonosporaceae</taxon>
        <taxon>Paractinoplanes</taxon>
    </lineage>
</organism>
<dbReference type="Proteomes" id="UP001523369">
    <property type="component" value="Unassembled WGS sequence"/>
</dbReference>
<dbReference type="RefSeq" id="WP_253241950.1">
    <property type="nucleotide sequence ID" value="NZ_JAMYJR010000040.1"/>
</dbReference>
<feature type="transmembrane region" description="Helical" evidence="1">
    <location>
        <begin position="6"/>
        <end position="23"/>
    </location>
</feature>
<comment type="caution">
    <text evidence="2">The sequence shown here is derived from an EMBL/GenBank/DDBJ whole genome shotgun (WGS) entry which is preliminary data.</text>
</comment>
<keyword evidence="1" id="KW-0472">Membrane</keyword>
<name>A0ABT1E0W8_9ACTN</name>